<evidence type="ECO:0000313" key="3">
    <source>
        <dbReference type="EMBL" id="WOX55924.1"/>
    </source>
</evidence>
<keyword evidence="4" id="KW-1185">Reference proteome</keyword>
<proteinExistence type="predicted"/>
<dbReference type="PANTHER" id="PTHR48081:SF30">
    <property type="entry name" value="ACETYL-HYDROLASE LIPR-RELATED"/>
    <property type="match status" value="1"/>
</dbReference>
<dbReference type="GO" id="GO:0016787">
    <property type="term" value="F:hydrolase activity"/>
    <property type="evidence" value="ECO:0007669"/>
    <property type="project" value="UniProtKB-KW"/>
</dbReference>
<dbReference type="Proteomes" id="UP001626603">
    <property type="component" value="Chromosome"/>
</dbReference>
<name>A0ABD8A8R5_9EURY</name>
<feature type="domain" description="Alpha/beta hydrolase fold-3" evidence="2">
    <location>
        <begin position="52"/>
        <end position="252"/>
    </location>
</feature>
<dbReference type="InterPro" id="IPR050300">
    <property type="entry name" value="GDXG_lipolytic_enzyme"/>
</dbReference>
<evidence type="ECO:0000256" key="1">
    <source>
        <dbReference type="ARBA" id="ARBA00022801"/>
    </source>
</evidence>
<dbReference type="SUPFAM" id="SSF53474">
    <property type="entry name" value="alpha/beta-Hydrolases"/>
    <property type="match status" value="1"/>
</dbReference>
<protein>
    <submittedName>
        <fullName evidence="3">Alpha/beta hydrolase</fullName>
    </submittedName>
</protein>
<organism evidence="3 4">
    <name type="scientific">Methanoculleus palmolei</name>
    <dbReference type="NCBI Taxonomy" id="72612"/>
    <lineage>
        <taxon>Archaea</taxon>
        <taxon>Methanobacteriati</taxon>
        <taxon>Methanobacteriota</taxon>
        <taxon>Stenosarchaea group</taxon>
        <taxon>Methanomicrobia</taxon>
        <taxon>Methanomicrobiales</taxon>
        <taxon>Methanomicrobiaceae</taxon>
        <taxon>Methanoculleus</taxon>
    </lineage>
</organism>
<sequence>MAAATLSPAEVLATLKRGVSLPADRRRPGVERVPGIPAYRVTTSASRPDRTLLFFHGGGFTGGSTADHLDLCARLADAARGEVVSVDYRLAPEHPFPAAVEDCLSAYRHLLTEGCDPARVVPVGISAGGTLVLSMLLSALDAGLPMPAAAVLLSPAVDMLFLGESVIFNRDSDWFGPERLAAMRNDYLAGHDPDDPLASPLYADLDGLPPLLVQAGSGEVLIDGITAFVSTAQLQGVSVTFDCAEGMFHCWQAFAAVLPEGAAAIERVGVFVRRQVPDEAAGQGP</sequence>
<dbReference type="PANTHER" id="PTHR48081">
    <property type="entry name" value="AB HYDROLASE SUPERFAMILY PROTEIN C4A8.06C"/>
    <property type="match status" value="1"/>
</dbReference>
<dbReference type="InterPro" id="IPR013094">
    <property type="entry name" value="AB_hydrolase_3"/>
</dbReference>
<evidence type="ECO:0000259" key="2">
    <source>
        <dbReference type="Pfam" id="PF07859"/>
    </source>
</evidence>
<accession>A0ABD8A8R5</accession>
<dbReference type="AlphaFoldDB" id="A0ABD8A8R5"/>
<reference evidence="3 4" key="1">
    <citation type="submission" date="2023-10" db="EMBL/GenBank/DDBJ databases">
        <title>The complete genome sequence of Methanoculleus palmolei DSM 4273.</title>
        <authorList>
            <person name="Lai S.-J."/>
            <person name="You Y.-T."/>
            <person name="Chen S.-C."/>
        </authorList>
    </citation>
    <scope>NUCLEOTIDE SEQUENCE [LARGE SCALE GENOMIC DNA]</scope>
    <source>
        <strain evidence="3 4">DSM 4273</strain>
    </source>
</reference>
<evidence type="ECO:0000313" key="4">
    <source>
        <dbReference type="Proteomes" id="UP001626603"/>
    </source>
</evidence>
<dbReference type="InterPro" id="IPR029058">
    <property type="entry name" value="AB_hydrolase_fold"/>
</dbReference>
<dbReference type="EMBL" id="CP137641">
    <property type="protein sequence ID" value="WOX55924.1"/>
    <property type="molecule type" value="Genomic_DNA"/>
</dbReference>
<keyword evidence="1 3" id="KW-0378">Hydrolase</keyword>
<dbReference type="Pfam" id="PF07859">
    <property type="entry name" value="Abhydrolase_3"/>
    <property type="match status" value="1"/>
</dbReference>
<gene>
    <name evidence="3" type="ORF">R6Y95_00970</name>
</gene>
<dbReference type="Gene3D" id="3.40.50.1820">
    <property type="entry name" value="alpha/beta hydrolase"/>
    <property type="match status" value="1"/>
</dbReference>